<dbReference type="EMBL" id="AUWU02000004">
    <property type="protein sequence ID" value="KAH0573918.1"/>
    <property type="molecule type" value="Genomic_DNA"/>
</dbReference>
<dbReference type="AlphaFoldDB" id="A0A9P8LT55"/>
<reference evidence="1 2" key="1">
    <citation type="journal article" date="2014" name="PLoS Genet.">
        <title>The Genome of Spironucleus salmonicida Highlights a Fish Pathogen Adapted to Fluctuating Environments.</title>
        <authorList>
            <person name="Xu F."/>
            <person name="Jerlstrom-Hultqvist J."/>
            <person name="Einarsson E."/>
            <person name="Astvaldsson A."/>
            <person name="Svard S.G."/>
            <person name="Andersson J.O."/>
        </authorList>
    </citation>
    <scope>NUCLEOTIDE SEQUENCE [LARGE SCALE GENOMIC DNA]</scope>
    <source>
        <strain evidence="1 2">ATCC 50377</strain>
    </source>
</reference>
<dbReference type="SUPFAM" id="SSF46689">
    <property type="entry name" value="Homeodomain-like"/>
    <property type="match status" value="1"/>
</dbReference>
<organism evidence="1 2">
    <name type="scientific">Spironucleus salmonicida</name>
    <dbReference type="NCBI Taxonomy" id="348837"/>
    <lineage>
        <taxon>Eukaryota</taxon>
        <taxon>Metamonada</taxon>
        <taxon>Diplomonadida</taxon>
        <taxon>Hexamitidae</taxon>
        <taxon>Hexamitinae</taxon>
        <taxon>Spironucleus</taxon>
    </lineage>
</organism>
<comment type="caution">
    <text evidence="1">The sequence shown here is derived from an EMBL/GenBank/DDBJ whole genome shotgun (WGS) entry which is preliminary data.</text>
</comment>
<sequence length="130" mass="15767">MILRFKVYPQTNFDNNIILTNKCFKKTLQMMKRKLHMWSHEDEEKLKAAILEQGLNWKYICKEVFPNVSPSGVKNMYYLLLKTDEGFKEQIQTYSYLKRKSKFNLLQKQVMQEEASESSQEFLMYHYLEF</sequence>
<keyword evidence="2" id="KW-1185">Reference proteome</keyword>
<dbReference type="InterPro" id="IPR009057">
    <property type="entry name" value="Homeodomain-like_sf"/>
</dbReference>
<name>A0A9P8LT55_9EUKA</name>
<evidence type="ECO:0000313" key="2">
    <source>
        <dbReference type="Proteomes" id="UP000018208"/>
    </source>
</evidence>
<evidence type="ECO:0000313" key="1">
    <source>
        <dbReference type="EMBL" id="KAH0573918.1"/>
    </source>
</evidence>
<evidence type="ECO:0008006" key="3">
    <source>
        <dbReference type="Google" id="ProtNLM"/>
    </source>
</evidence>
<proteinExistence type="predicted"/>
<dbReference type="RefSeq" id="XP_067764691.1">
    <property type="nucleotide sequence ID" value="XM_067907717.1"/>
</dbReference>
<accession>A0A9P8LT55</accession>
<dbReference type="GeneID" id="94297876"/>
<gene>
    <name evidence="1" type="ORF">SS50377_23853</name>
</gene>
<dbReference type="Gene3D" id="1.10.10.60">
    <property type="entry name" value="Homeodomain-like"/>
    <property type="match status" value="1"/>
</dbReference>
<protein>
    <recommendedName>
        <fullName evidence="3">Myb-like DNA-binding domain-containing protein</fullName>
    </recommendedName>
</protein>
<dbReference type="Proteomes" id="UP000018208">
    <property type="component" value="Unassembled WGS sequence"/>
</dbReference>
<dbReference type="KEGG" id="ssao:94297876"/>